<proteinExistence type="predicted"/>
<dbReference type="AlphaFoldDB" id="A0A8J5D0C1"/>
<reference evidence="2" key="1">
    <citation type="submission" date="2020-07" db="EMBL/GenBank/DDBJ databases">
        <title>The High-quality genome of the commercially important snow crab, Chionoecetes opilio.</title>
        <authorList>
            <person name="Jeong J.-H."/>
            <person name="Ryu S."/>
        </authorList>
    </citation>
    <scope>NUCLEOTIDE SEQUENCE</scope>
    <source>
        <strain evidence="2">MADBK_172401_WGS</strain>
        <tissue evidence="2">Digestive gland</tissue>
    </source>
</reference>
<evidence type="ECO:0000256" key="1">
    <source>
        <dbReference type="SAM" id="MobiDB-lite"/>
    </source>
</evidence>
<comment type="caution">
    <text evidence="2">The sequence shown here is derived from an EMBL/GenBank/DDBJ whole genome shotgun (WGS) entry which is preliminary data.</text>
</comment>
<feature type="region of interest" description="Disordered" evidence="1">
    <location>
        <begin position="1"/>
        <end position="31"/>
    </location>
</feature>
<dbReference type="Proteomes" id="UP000770661">
    <property type="component" value="Unassembled WGS sequence"/>
</dbReference>
<keyword evidence="3" id="KW-1185">Reference proteome</keyword>
<name>A0A8J5D0C1_CHIOP</name>
<feature type="compositionally biased region" description="Gly residues" evidence="1">
    <location>
        <begin position="75"/>
        <end position="88"/>
    </location>
</feature>
<gene>
    <name evidence="2" type="ORF">GWK47_033394</name>
</gene>
<evidence type="ECO:0000313" key="3">
    <source>
        <dbReference type="Proteomes" id="UP000770661"/>
    </source>
</evidence>
<organism evidence="2 3">
    <name type="scientific">Chionoecetes opilio</name>
    <name type="common">Atlantic snow crab</name>
    <name type="synonym">Cancer opilio</name>
    <dbReference type="NCBI Taxonomy" id="41210"/>
    <lineage>
        <taxon>Eukaryota</taxon>
        <taxon>Metazoa</taxon>
        <taxon>Ecdysozoa</taxon>
        <taxon>Arthropoda</taxon>
        <taxon>Crustacea</taxon>
        <taxon>Multicrustacea</taxon>
        <taxon>Malacostraca</taxon>
        <taxon>Eumalacostraca</taxon>
        <taxon>Eucarida</taxon>
        <taxon>Decapoda</taxon>
        <taxon>Pleocyemata</taxon>
        <taxon>Brachyura</taxon>
        <taxon>Eubrachyura</taxon>
        <taxon>Majoidea</taxon>
        <taxon>Majidae</taxon>
        <taxon>Chionoecetes</taxon>
    </lineage>
</organism>
<feature type="region of interest" description="Disordered" evidence="1">
    <location>
        <begin position="58"/>
        <end position="96"/>
    </location>
</feature>
<accession>A0A8J5D0C1</accession>
<protein>
    <submittedName>
        <fullName evidence="2">Uncharacterized protein</fullName>
    </submittedName>
</protein>
<evidence type="ECO:0000313" key="2">
    <source>
        <dbReference type="EMBL" id="KAG0728014.1"/>
    </source>
</evidence>
<dbReference type="EMBL" id="JACEEZ010002743">
    <property type="protein sequence ID" value="KAG0728014.1"/>
    <property type="molecule type" value="Genomic_DNA"/>
</dbReference>
<sequence length="112" mass="11689">MNEVRSTHPYSEERSLQRPRAPQPPPHAPAEELRLSVPGAAVLGHAGQESPLDLQEQVSHYCSEHDSGGLPAPGPAGGADTAGGERGPPGGPLLPGCKCPWSAPNLDFYHKG</sequence>